<dbReference type="VEuPathDB" id="VectorBase:HLOH_059828"/>
<feature type="compositionally biased region" description="Polar residues" evidence="1">
    <location>
        <begin position="65"/>
        <end position="78"/>
    </location>
</feature>
<organism evidence="2 3">
    <name type="scientific">Haemaphysalis longicornis</name>
    <name type="common">Bush tick</name>
    <dbReference type="NCBI Taxonomy" id="44386"/>
    <lineage>
        <taxon>Eukaryota</taxon>
        <taxon>Metazoa</taxon>
        <taxon>Ecdysozoa</taxon>
        <taxon>Arthropoda</taxon>
        <taxon>Chelicerata</taxon>
        <taxon>Arachnida</taxon>
        <taxon>Acari</taxon>
        <taxon>Parasitiformes</taxon>
        <taxon>Ixodida</taxon>
        <taxon>Ixodoidea</taxon>
        <taxon>Ixodidae</taxon>
        <taxon>Haemaphysalinae</taxon>
        <taxon>Haemaphysalis</taxon>
    </lineage>
</organism>
<accession>A0A9J6FJT9</accession>
<dbReference type="AlphaFoldDB" id="A0A9J6FJT9"/>
<dbReference type="EMBL" id="JABSTR010000002">
    <property type="protein sequence ID" value="KAH9363338.1"/>
    <property type="molecule type" value="Genomic_DNA"/>
</dbReference>
<name>A0A9J6FJT9_HAELO</name>
<evidence type="ECO:0000313" key="2">
    <source>
        <dbReference type="EMBL" id="KAH9363338.1"/>
    </source>
</evidence>
<feature type="compositionally biased region" description="Low complexity" evidence="1">
    <location>
        <begin position="179"/>
        <end position="196"/>
    </location>
</feature>
<proteinExistence type="predicted"/>
<feature type="region of interest" description="Disordered" evidence="1">
    <location>
        <begin position="111"/>
        <end position="196"/>
    </location>
</feature>
<evidence type="ECO:0000256" key="1">
    <source>
        <dbReference type="SAM" id="MobiDB-lite"/>
    </source>
</evidence>
<feature type="region of interest" description="Disordered" evidence="1">
    <location>
        <begin position="59"/>
        <end position="82"/>
    </location>
</feature>
<dbReference type="Proteomes" id="UP000821853">
    <property type="component" value="Chromosome 10"/>
</dbReference>
<keyword evidence="3" id="KW-1185">Reference proteome</keyword>
<evidence type="ECO:0000313" key="3">
    <source>
        <dbReference type="Proteomes" id="UP000821853"/>
    </source>
</evidence>
<comment type="caution">
    <text evidence="2">The sequence shown here is derived from an EMBL/GenBank/DDBJ whole genome shotgun (WGS) entry which is preliminary data.</text>
</comment>
<reference evidence="2 3" key="1">
    <citation type="journal article" date="2020" name="Cell">
        <title>Large-Scale Comparative Analyses of Tick Genomes Elucidate Their Genetic Diversity and Vector Capacities.</title>
        <authorList>
            <consortium name="Tick Genome and Microbiome Consortium (TIGMIC)"/>
            <person name="Jia N."/>
            <person name="Wang J."/>
            <person name="Shi W."/>
            <person name="Du L."/>
            <person name="Sun Y."/>
            <person name="Zhan W."/>
            <person name="Jiang J.F."/>
            <person name="Wang Q."/>
            <person name="Zhang B."/>
            <person name="Ji P."/>
            <person name="Bell-Sakyi L."/>
            <person name="Cui X.M."/>
            <person name="Yuan T.T."/>
            <person name="Jiang B.G."/>
            <person name="Yang W.F."/>
            <person name="Lam T.T."/>
            <person name="Chang Q.C."/>
            <person name="Ding S.J."/>
            <person name="Wang X.J."/>
            <person name="Zhu J.G."/>
            <person name="Ruan X.D."/>
            <person name="Zhao L."/>
            <person name="Wei J.T."/>
            <person name="Ye R.Z."/>
            <person name="Que T.C."/>
            <person name="Du C.H."/>
            <person name="Zhou Y.H."/>
            <person name="Cheng J.X."/>
            <person name="Dai P.F."/>
            <person name="Guo W.B."/>
            <person name="Han X.H."/>
            <person name="Huang E.J."/>
            <person name="Li L.F."/>
            <person name="Wei W."/>
            <person name="Gao Y.C."/>
            <person name="Liu J.Z."/>
            <person name="Shao H.Z."/>
            <person name="Wang X."/>
            <person name="Wang C.C."/>
            <person name="Yang T.C."/>
            <person name="Huo Q.B."/>
            <person name="Li W."/>
            <person name="Chen H.Y."/>
            <person name="Chen S.E."/>
            <person name="Zhou L.G."/>
            <person name="Ni X.B."/>
            <person name="Tian J.H."/>
            <person name="Sheng Y."/>
            <person name="Liu T."/>
            <person name="Pan Y.S."/>
            <person name="Xia L.Y."/>
            <person name="Li J."/>
            <person name="Zhao F."/>
            <person name="Cao W.C."/>
        </authorList>
    </citation>
    <scope>NUCLEOTIDE SEQUENCE [LARGE SCALE GENOMIC DNA]</scope>
    <source>
        <strain evidence="2">HaeL-2018</strain>
    </source>
</reference>
<protein>
    <submittedName>
        <fullName evidence="2">Uncharacterized protein</fullName>
    </submittedName>
</protein>
<sequence length="339" mass="36000">MVTDQLRVEFRNELRQAIASCMELTRTAIQGGTTQPGSPHPPASPSIQNELCQAQGSCVKPDLQDGTTQTDDPSSPAVNLSGELTPMFYSPCTSPSWCAVKPLEGWTFPSCEEPSHGPSADDDDASQPAESSGGPLSEDGSAKSEVVPATTEPSGRQAEENGAAYSAVADDRTAETKVQTTQLQTTQLQTTQLETTQPQTLELQATEMETAELETTELQTAQLRTTELQTTQMQAAQLQPTELETTELETTQLQMGEPQVGELAEPADNSAAVGRLVGDTAAESQGALDENDVRDLLETSEGNTAVVSGCYPMDTVEPSGCVVQQMERSDAMPEGSDVL</sequence>
<gene>
    <name evidence="2" type="ORF">HPB48_006444</name>
</gene>